<evidence type="ECO:0000313" key="2">
    <source>
        <dbReference type="EMBL" id="OUP57194.1"/>
    </source>
</evidence>
<name>A0A1Y4LKG6_9FIRM</name>
<evidence type="ECO:0000256" key="1">
    <source>
        <dbReference type="SAM" id="SignalP"/>
    </source>
</evidence>
<evidence type="ECO:0000313" key="3">
    <source>
        <dbReference type="Proteomes" id="UP000195326"/>
    </source>
</evidence>
<feature type="signal peptide" evidence="1">
    <location>
        <begin position="1"/>
        <end position="24"/>
    </location>
</feature>
<evidence type="ECO:0008006" key="4">
    <source>
        <dbReference type="Google" id="ProtNLM"/>
    </source>
</evidence>
<protein>
    <recommendedName>
        <fullName evidence="4">DUF4179 domain-containing protein</fullName>
    </recommendedName>
</protein>
<dbReference type="EMBL" id="NFKL01000014">
    <property type="protein sequence ID" value="OUP57194.1"/>
    <property type="molecule type" value="Genomic_DNA"/>
</dbReference>
<sequence length="288" mass="31177">MKSRRRVILVAAVLAALCAGAATAAGIMDMIRQSITSAEQEVGTTTLALSQSDAGYTIKLNSLMGDEQNVYLLGEMVREDGQPLKTDSLSAPEYPAFRGVAADLNLETCEFPGQDTAESWGWSTMALSDDQPEDNRVEFVIQLQSGTMPMDGEANLVIDELMFAADGIEQRVPGHWAFTVPLKREAFGETLQVDLQIPLSGGTLTLKSIYCGAMDMRTTWDDPNDLISSDLLGNIKLVTINGDRIPYRSYFGDTIEFAPFNLGLGHLAPTDLAAIEVNGQSYPLTTGK</sequence>
<comment type="caution">
    <text evidence="2">The sequence shown here is derived from an EMBL/GenBank/DDBJ whole genome shotgun (WGS) entry which is preliminary data.</text>
</comment>
<dbReference type="Gene3D" id="2.60.40.1630">
    <property type="entry name" value="bacillus anthracis domain"/>
    <property type="match status" value="1"/>
</dbReference>
<dbReference type="RefSeq" id="WP_087415287.1">
    <property type="nucleotide sequence ID" value="NZ_NFKL01000014.1"/>
</dbReference>
<proteinExistence type="predicted"/>
<accession>A0A1Y4LKG6</accession>
<dbReference type="AlphaFoldDB" id="A0A1Y4LKG6"/>
<dbReference type="Proteomes" id="UP000195326">
    <property type="component" value="Unassembled WGS sequence"/>
</dbReference>
<gene>
    <name evidence="2" type="ORF">B5F15_10285</name>
</gene>
<keyword evidence="1" id="KW-0732">Signal</keyword>
<feature type="chain" id="PRO_5012892884" description="DUF4179 domain-containing protein" evidence="1">
    <location>
        <begin position="25"/>
        <end position="288"/>
    </location>
</feature>
<organism evidence="2 3">
    <name type="scientific">Butyricicoccus pullicaecorum</name>
    <dbReference type="NCBI Taxonomy" id="501571"/>
    <lineage>
        <taxon>Bacteria</taxon>
        <taxon>Bacillati</taxon>
        <taxon>Bacillota</taxon>
        <taxon>Clostridia</taxon>
        <taxon>Eubacteriales</taxon>
        <taxon>Butyricicoccaceae</taxon>
        <taxon>Butyricicoccus</taxon>
    </lineage>
</organism>
<reference evidence="3" key="1">
    <citation type="submission" date="2017-04" db="EMBL/GenBank/DDBJ databases">
        <title>Function of individual gut microbiota members based on whole genome sequencing of pure cultures obtained from chicken caecum.</title>
        <authorList>
            <person name="Medvecky M."/>
            <person name="Cejkova D."/>
            <person name="Polansky O."/>
            <person name="Karasova D."/>
            <person name="Kubasova T."/>
            <person name="Cizek A."/>
            <person name="Rychlik I."/>
        </authorList>
    </citation>
    <scope>NUCLEOTIDE SEQUENCE [LARGE SCALE GENOMIC DNA]</scope>
    <source>
        <strain evidence="3">An179</strain>
    </source>
</reference>